<dbReference type="GO" id="GO:0004175">
    <property type="term" value="F:endopeptidase activity"/>
    <property type="evidence" value="ECO:0007669"/>
    <property type="project" value="TreeGrafter"/>
</dbReference>
<dbReference type="Gene3D" id="3.90.226.10">
    <property type="entry name" value="2-enoyl-CoA Hydratase, Chain A, domain 1"/>
    <property type="match status" value="1"/>
</dbReference>
<dbReference type="InterPro" id="IPR029045">
    <property type="entry name" value="ClpP/crotonase-like_dom_sf"/>
</dbReference>
<comment type="similarity">
    <text evidence="1">Belongs to the peptidase S41A family.</text>
</comment>
<dbReference type="Gene3D" id="3.30.750.44">
    <property type="match status" value="1"/>
</dbReference>
<protein>
    <submittedName>
        <fullName evidence="6">Peptidase S41</fullName>
    </submittedName>
</protein>
<keyword evidence="4" id="KW-0720">Serine protease</keyword>
<dbReference type="OrthoDB" id="9812068at2"/>
<dbReference type="SUPFAM" id="SSF50156">
    <property type="entry name" value="PDZ domain-like"/>
    <property type="match status" value="1"/>
</dbReference>
<reference evidence="6 7" key="1">
    <citation type="submission" date="2018-05" db="EMBL/GenBank/DDBJ databases">
        <title>Reference genomes for bee gut microbiota database.</title>
        <authorList>
            <person name="Ellegaard K.M."/>
        </authorList>
    </citation>
    <scope>NUCLEOTIDE SEQUENCE [LARGE SCALE GENOMIC DNA]</scope>
    <source>
        <strain evidence="6 7">ESL0284</strain>
    </source>
</reference>
<dbReference type="EMBL" id="QGLT01000001">
    <property type="protein sequence ID" value="PXZ02087.1"/>
    <property type="molecule type" value="Genomic_DNA"/>
</dbReference>
<dbReference type="PANTHER" id="PTHR32060:SF30">
    <property type="entry name" value="CARBOXY-TERMINAL PROCESSING PROTEASE CTPA"/>
    <property type="match status" value="1"/>
</dbReference>
<accession>A0A318N451</accession>
<dbReference type="InterPro" id="IPR004447">
    <property type="entry name" value="Peptidase_S41A"/>
</dbReference>
<dbReference type="GO" id="GO:0007165">
    <property type="term" value="P:signal transduction"/>
    <property type="evidence" value="ECO:0007669"/>
    <property type="project" value="TreeGrafter"/>
</dbReference>
<organism evidence="6 7">
    <name type="scientific">Commensalibacter melissae</name>
    <dbReference type="NCBI Taxonomy" id="2070537"/>
    <lineage>
        <taxon>Bacteria</taxon>
        <taxon>Pseudomonadati</taxon>
        <taxon>Pseudomonadota</taxon>
        <taxon>Alphaproteobacteria</taxon>
        <taxon>Acetobacterales</taxon>
        <taxon>Acetobacteraceae</taxon>
    </lineage>
</organism>
<dbReference type="InterPro" id="IPR041489">
    <property type="entry name" value="PDZ_6"/>
</dbReference>
<dbReference type="GO" id="GO:0030288">
    <property type="term" value="C:outer membrane-bounded periplasmic space"/>
    <property type="evidence" value="ECO:0007669"/>
    <property type="project" value="TreeGrafter"/>
</dbReference>
<dbReference type="SUPFAM" id="SSF52096">
    <property type="entry name" value="ClpP/crotonase"/>
    <property type="match status" value="1"/>
</dbReference>
<evidence type="ECO:0000313" key="7">
    <source>
        <dbReference type="Proteomes" id="UP000247565"/>
    </source>
</evidence>
<dbReference type="SMART" id="SM00245">
    <property type="entry name" value="TSPc"/>
    <property type="match status" value="1"/>
</dbReference>
<evidence type="ECO:0000256" key="2">
    <source>
        <dbReference type="ARBA" id="ARBA00022670"/>
    </source>
</evidence>
<gene>
    <name evidence="6" type="ORF">DK869_01715</name>
</gene>
<dbReference type="AlphaFoldDB" id="A0A318N451"/>
<dbReference type="InterPro" id="IPR005151">
    <property type="entry name" value="Tail-specific_protease"/>
</dbReference>
<comment type="caution">
    <text evidence="6">The sequence shown here is derived from an EMBL/GenBank/DDBJ whole genome shotgun (WGS) entry which is preliminary data.</text>
</comment>
<dbReference type="Pfam" id="PF17820">
    <property type="entry name" value="PDZ_6"/>
    <property type="match status" value="1"/>
</dbReference>
<proteinExistence type="inferred from homology"/>
<sequence>MYAQSTTSTKPKDIAPFNQHSYENVIATALTFLQPRILEEHTIKELSLWGLNGLNAVDPSLSIHEIEDKLVLQQSQKILANYPLPADNDIPQWAKTITDISTKGWENSNLIQLANNQGLTQAFFDELFDHMDPYSRYVAPNFASTDRNQRGDGEANIGITISKDKNYIVISSINTNGPAWSAGLNVGERIYKIDSKRTYKQSVDTINNWLKGSNNSSLTLVLGSHGRKKTRIVHLKREIVPPATVFAFTNDNIIILKITSFSTFTAEEINQYLDQAVQDMKLKGLILDLRGNRGGVLQQAITSSALLLDHGIAATTQGRDQESNHVWAVQGGDITNNVPIVILVDGRTASAAEILTAALSDHKRAVVIGSTTLGKGLVQTIAQLPDGGELFVTWSRVIAPLGWPIQGLGIIPQICTSRGVNFTQKQMNELINDQSSYARDVIFSRQSRFPVEAKDILQIRNACPPAIGSDIDLEIADDLLLNPKLYQKALDMIPND</sequence>
<dbReference type="InterPro" id="IPR036034">
    <property type="entry name" value="PDZ_sf"/>
</dbReference>
<dbReference type="Pfam" id="PF03572">
    <property type="entry name" value="Peptidase_S41"/>
    <property type="match status" value="1"/>
</dbReference>
<keyword evidence="3" id="KW-0378">Hydrolase</keyword>
<keyword evidence="2" id="KW-0645">Protease</keyword>
<dbReference type="SMART" id="SM00228">
    <property type="entry name" value="PDZ"/>
    <property type="match status" value="1"/>
</dbReference>
<evidence type="ECO:0000313" key="6">
    <source>
        <dbReference type="EMBL" id="PXZ02087.1"/>
    </source>
</evidence>
<dbReference type="PANTHER" id="PTHR32060">
    <property type="entry name" value="TAIL-SPECIFIC PROTEASE"/>
    <property type="match status" value="1"/>
</dbReference>
<evidence type="ECO:0000256" key="3">
    <source>
        <dbReference type="ARBA" id="ARBA00022801"/>
    </source>
</evidence>
<evidence type="ECO:0000256" key="1">
    <source>
        <dbReference type="ARBA" id="ARBA00009179"/>
    </source>
</evidence>
<dbReference type="InterPro" id="IPR001478">
    <property type="entry name" value="PDZ"/>
</dbReference>
<name>A0A318N451_9PROT</name>
<dbReference type="Gene3D" id="2.30.42.10">
    <property type="match status" value="1"/>
</dbReference>
<dbReference type="GO" id="GO:0008236">
    <property type="term" value="F:serine-type peptidase activity"/>
    <property type="evidence" value="ECO:0007669"/>
    <property type="project" value="UniProtKB-KW"/>
</dbReference>
<dbReference type="PROSITE" id="PS50106">
    <property type="entry name" value="PDZ"/>
    <property type="match status" value="1"/>
</dbReference>
<evidence type="ECO:0000259" key="5">
    <source>
        <dbReference type="PROSITE" id="PS50106"/>
    </source>
</evidence>
<dbReference type="Proteomes" id="UP000247565">
    <property type="component" value="Unassembled WGS sequence"/>
</dbReference>
<dbReference type="GO" id="GO:0006508">
    <property type="term" value="P:proteolysis"/>
    <property type="evidence" value="ECO:0007669"/>
    <property type="project" value="UniProtKB-KW"/>
</dbReference>
<evidence type="ECO:0000256" key="4">
    <source>
        <dbReference type="ARBA" id="ARBA00022825"/>
    </source>
</evidence>
<keyword evidence="7" id="KW-1185">Reference proteome</keyword>
<dbReference type="CDD" id="cd07560">
    <property type="entry name" value="Peptidase_S41_CPP"/>
    <property type="match status" value="1"/>
</dbReference>
<feature type="domain" description="PDZ" evidence="5">
    <location>
        <begin position="142"/>
        <end position="208"/>
    </location>
</feature>